<feature type="chain" id="PRO_5036480611" evidence="1">
    <location>
        <begin position="23"/>
        <end position="142"/>
    </location>
</feature>
<feature type="signal peptide" evidence="1">
    <location>
        <begin position="1"/>
        <end position="22"/>
    </location>
</feature>
<reference evidence="2 3" key="3">
    <citation type="journal article" date="2006" name="Nature">
        <title>The DNA sequence and biological annotation of human chromosome 1.</title>
        <authorList>
            <person name="Gregory S.G."/>
            <person name="Barlow K.F."/>
            <person name="McLay K.E."/>
            <person name="Kaul R."/>
            <person name="Swarbreck D."/>
            <person name="Dunham A."/>
            <person name="Scott C.E."/>
            <person name="Howe K.L."/>
            <person name="Woodfine K."/>
            <person name="Spencer C.C."/>
            <person name="Jones M.C."/>
            <person name="Gillson C."/>
            <person name="Searle S."/>
            <person name="Zhou Y."/>
            <person name="Kokocinski F."/>
            <person name="McDonald L."/>
            <person name="Evans R."/>
            <person name="Phillips K."/>
            <person name="Atkinson A."/>
            <person name="Cooper R."/>
            <person name="Jones C."/>
            <person name="Hall R.E."/>
            <person name="Andrews T.D."/>
            <person name="Lloyd C."/>
            <person name="Ainscough R."/>
            <person name="Almeida J.P."/>
            <person name="Ambrose K.D."/>
            <person name="Anderson F."/>
            <person name="Andrew R.W."/>
            <person name="Ashwell R.I."/>
            <person name="Aubin K."/>
            <person name="Babbage A.K."/>
            <person name="Bagguley C.L."/>
            <person name="Bailey J."/>
            <person name="Beasley H."/>
            <person name="Bethel G."/>
            <person name="Bird C.P."/>
            <person name="Bray-Allen S."/>
            <person name="Brown J.Y."/>
            <person name="Brown A.J."/>
            <person name="Buckley D."/>
            <person name="Burton J."/>
            <person name="Bye J."/>
            <person name="Carder C."/>
            <person name="Chapman J.C."/>
            <person name="Clark S.Y."/>
            <person name="Clarke G."/>
            <person name="Clee C."/>
            <person name="Cobley V."/>
            <person name="Collier R.E."/>
            <person name="Corby N."/>
            <person name="Coville G.J."/>
            <person name="Davies J."/>
            <person name="Deadman R."/>
            <person name="Dunn M."/>
            <person name="Earthrowl M."/>
            <person name="Ellington A.G."/>
            <person name="Errington H."/>
            <person name="Frankish A."/>
            <person name="Frankland J."/>
            <person name="French L."/>
            <person name="Garner P."/>
            <person name="Garnett J."/>
            <person name="Gay L."/>
            <person name="Ghori M.R."/>
            <person name="Gibson R."/>
            <person name="Gilby L.M."/>
            <person name="Gillett W."/>
            <person name="Glithero R.J."/>
            <person name="Grafham D.V."/>
            <person name="Griffiths C."/>
            <person name="Griffiths-Jones S."/>
            <person name="Grocock R."/>
            <person name="Hammond S."/>
            <person name="Harrison E.S."/>
            <person name="Hart E."/>
            <person name="Haugen E."/>
            <person name="Heath P.D."/>
            <person name="Holmes S."/>
            <person name="Holt K."/>
            <person name="Howden P.J."/>
            <person name="Hunt A.R."/>
            <person name="Hunt S.E."/>
            <person name="Hunter G."/>
            <person name="Isherwood J."/>
            <person name="James R."/>
            <person name="Johnson C."/>
            <person name="Johnson D."/>
            <person name="Joy A."/>
            <person name="Kay M."/>
            <person name="Kershaw J.K."/>
            <person name="Kibukawa M."/>
            <person name="Kimberley A.M."/>
            <person name="King A."/>
            <person name="Knights A.J."/>
            <person name="Lad H."/>
            <person name="Laird G."/>
            <person name="Lawlor S."/>
            <person name="Leongamornlert D.A."/>
            <person name="Lloyd D.M."/>
            <person name="Loveland J."/>
            <person name="Lovell J."/>
            <person name="Lush M.J."/>
            <person name="Lyne R."/>
            <person name="Martin S."/>
            <person name="Mashreghi-Mohammadi M."/>
            <person name="Matthews L."/>
            <person name="Matthews N.S."/>
            <person name="McLaren S."/>
            <person name="Milne S."/>
            <person name="Mistry S."/>
            <person name="Moore M.J."/>
            <person name="Nickerson T."/>
            <person name="O'Dell C.N."/>
            <person name="Oliver K."/>
            <person name="Palmeiri A."/>
            <person name="Palmer S.A."/>
            <person name="Parker A."/>
            <person name="Patel D."/>
            <person name="Pearce A.V."/>
            <person name="Peck A.I."/>
            <person name="Pelan S."/>
            <person name="Phelps K."/>
            <person name="Phillimore B.J."/>
            <person name="Plumb R."/>
            <person name="Rajan J."/>
            <person name="Raymond C."/>
            <person name="Rouse G."/>
            <person name="Saenphimmachak C."/>
            <person name="Sehra H.K."/>
            <person name="Sheridan E."/>
            <person name="Shownkeen R."/>
            <person name="Sims S."/>
            <person name="Skuce C.D."/>
            <person name="Smith M."/>
            <person name="Steward C."/>
            <person name="Subramanian S."/>
            <person name="Sycamore N."/>
            <person name="Tracey A."/>
            <person name="Tromans A."/>
            <person name="Van Helmond Z."/>
            <person name="Wall M."/>
            <person name="Wallis J.M."/>
            <person name="White S."/>
            <person name="Whitehead S.L."/>
            <person name="Wilkinson J.E."/>
            <person name="Willey D.L."/>
            <person name="Williams H."/>
            <person name="Wilming L."/>
            <person name="Wray P.W."/>
            <person name="Wu Z."/>
            <person name="Coulson A."/>
            <person name="Vaudin M."/>
            <person name="Sulston J.E."/>
            <person name="Durbin R."/>
            <person name="Hubbard T."/>
            <person name="Wooster R."/>
            <person name="Dunham I."/>
            <person name="Carter N.P."/>
            <person name="McVean G."/>
            <person name="Ross M.T."/>
            <person name="Harrow J."/>
            <person name="Olson M.V."/>
            <person name="Beck S."/>
            <person name="Rogers J."/>
            <person name="Bentley D.R."/>
            <person name="Banerjee R."/>
            <person name="Bryant S.P."/>
            <person name="Burford D.C."/>
            <person name="Burrill W.D."/>
            <person name="Clegg S.M."/>
            <person name="Dhami P."/>
            <person name="Dovey O."/>
            <person name="Faulkner L.M."/>
            <person name="Gribble S.M."/>
            <person name="Langford C.F."/>
            <person name="Pandian R.D."/>
            <person name="Porter K.M."/>
            <person name="Prigmore E."/>
        </authorList>
    </citation>
    <scope>NUCLEOTIDE SEQUENCE [LARGE SCALE GENOMIC DNA]</scope>
</reference>
<accession>A0A8V8TPT5</accession>
<dbReference type="AlphaFoldDB" id="A0A8V8TPT5"/>
<reference evidence="2" key="5">
    <citation type="submission" date="2025-09" db="UniProtKB">
        <authorList>
            <consortium name="Ensembl"/>
        </authorList>
    </citation>
    <scope>IDENTIFICATION</scope>
</reference>
<keyword evidence="1" id="KW-0732">Signal</keyword>
<dbReference type="HGNC" id="HGNC:1677">
    <property type="gene designation" value="CD247"/>
</dbReference>
<organism evidence="2 3">
    <name type="scientific">Homo sapiens</name>
    <name type="common">Human</name>
    <dbReference type="NCBI Taxonomy" id="9606"/>
    <lineage>
        <taxon>Eukaryota</taxon>
        <taxon>Metazoa</taxon>
        <taxon>Chordata</taxon>
        <taxon>Craniata</taxon>
        <taxon>Vertebrata</taxon>
        <taxon>Euteleostomi</taxon>
        <taxon>Mammalia</taxon>
        <taxon>Eutheria</taxon>
        <taxon>Euarchontoglires</taxon>
        <taxon>Primates</taxon>
        <taxon>Haplorrhini</taxon>
        <taxon>Catarrhini</taxon>
        <taxon>Hominidae</taxon>
        <taxon>Homo</taxon>
    </lineage>
</organism>
<dbReference type="Proteomes" id="UP000005640">
    <property type="component" value="Chromosome 1"/>
</dbReference>
<protein>
    <submittedName>
        <fullName evidence="2">CD247 molecule</fullName>
    </submittedName>
</protein>
<dbReference type="Ensembl" id="ENST00000700113.1">
    <property type="protein sequence ID" value="ENSP00000514838.1"/>
    <property type="gene ID" value="ENSG00000198821.12"/>
</dbReference>
<keyword evidence="3" id="KW-1185">Reference proteome</keyword>
<dbReference type="GeneTree" id="ENSGT00390000018208"/>
<evidence type="ECO:0000313" key="2">
    <source>
        <dbReference type="Ensembl" id="ENSP00000514838.1"/>
    </source>
</evidence>
<sequence>MKWKALFTAAILQAQLPITGIGSQNSEPELPSSLPLQILFKSGLSPYHNIFNILSGSLCCEKSKDKVHPFCLCVGCRFIGGRARTSVGENRLEEKANYCPKQPNCSGENVRRLHCPLCLPVLICATQQLIFRLKEKKINRKH</sequence>
<reference evidence="2 3" key="2">
    <citation type="journal article" date="2004" name="Nature">
        <title>Finishing the euchromatic sequence of the human genome.</title>
        <authorList>
            <consortium name="International Human Genome Sequencing Consortium"/>
        </authorList>
    </citation>
    <scope>NUCLEOTIDE SEQUENCE [LARGE SCALE GENOMIC DNA]</scope>
</reference>
<dbReference type="EMBL" id="AL031733">
    <property type="status" value="NOT_ANNOTATED_CDS"/>
    <property type="molecule type" value="Genomic_DNA"/>
</dbReference>
<reference evidence="2 3" key="1">
    <citation type="journal article" date="2001" name="Nature">
        <title>Initial sequencing and analysis of the human genome.</title>
        <authorList>
            <consortium name="International Human Genome Sequencing Consortium"/>
            <person name="Lander E.S."/>
            <person name="Linton L.M."/>
            <person name="Birren B."/>
            <person name="Nusbaum C."/>
            <person name="Zody M.C."/>
            <person name="Baldwin J."/>
            <person name="Devon K."/>
            <person name="Dewar K."/>
            <person name="Doyle M."/>
            <person name="FitzHugh W."/>
            <person name="Funke R."/>
            <person name="Gage D."/>
            <person name="Harris K."/>
            <person name="Heaford A."/>
            <person name="Howland J."/>
            <person name="Kann L."/>
            <person name="Lehoczky J."/>
            <person name="LeVine R."/>
            <person name="McEwan P."/>
            <person name="McKernan K."/>
            <person name="Meldrim J."/>
            <person name="Mesirov J.P."/>
            <person name="Miranda C."/>
            <person name="Morris W."/>
            <person name="Naylor J."/>
            <person name="Raymond C."/>
            <person name="Rosetti M."/>
            <person name="Santos R."/>
            <person name="Sheridan A."/>
            <person name="Sougnez C."/>
            <person name="Stange-Thomann N."/>
            <person name="Stojanovic N."/>
            <person name="Subramanian A."/>
            <person name="Wyman D."/>
            <person name="Rogers J."/>
            <person name="Sulston J."/>
            <person name="Ainscough R."/>
            <person name="Beck S."/>
            <person name="Bentley D."/>
            <person name="Burton J."/>
            <person name="Clee C."/>
            <person name="Carter N."/>
            <person name="Coulson A."/>
            <person name="Deadman R."/>
            <person name="Deloukas P."/>
            <person name="Dunham A."/>
            <person name="Dunham I."/>
            <person name="Durbin R."/>
            <person name="French L."/>
            <person name="Grafham D."/>
            <person name="Gregory S."/>
            <person name="Hubbard T."/>
            <person name="Humphray S."/>
            <person name="Hunt A."/>
            <person name="Jones M."/>
            <person name="Lloyd C."/>
            <person name="McMurray A."/>
            <person name="Matthews L."/>
            <person name="Mercer S."/>
            <person name="Milne S."/>
            <person name="Mullikin J.C."/>
            <person name="Mungall A."/>
            <person name="Plumb R."/>
            <person name="Ross M."/>
            <person name="Shownkeen R."/>
            <person name="Sims S."/>
            <person name="Waterston R.H."/>
            <person name="Wilson R.K."/>
            <person name="Hillier L.W."/>
            <person name="McPherson J.D."/>
            <person name="Marra M.A."/>
            <person name="Mardis E.R."/>
            <person name="Fulton L.A."/>
            <person name="Chinwalla A.T."/>
            <person name="Pepin K.H."/>
            <person name="Gish W.R."/>
            <person name="Chissoe S.L."/>
            <person name="Wendl M.C."/>
            <person name="Delehaunty K.D."/>
            <person name="Miner T.L."/>
            <person name="Delehaunty A."/>
            <person name="Kramer J.B."/>
            <person name="Cook L.L."/>
            <person name="Fulton R.S."/>
            <person name="Johnson D.L."/>
            <person name="Minx P.J."/>
            <person name="Clifton S.W."/>
            <person name="Hawkins T."/>
            <person name="Branscomb E."/>
            <person name="Predki P."/>
            <person name="Richardson P."/>
            <person name="Wenning S."/>
            <person name="Slezak T."/>
            <person name="Doggett N."/>
            <person name="Cheng J.F."/>
            <person name="Olsen A."/>
            <person name="Lucas S."/>
            <person name="Elkin C."/>
            <person name="Uberbacher E."/>
            <person name="Frazier M."/>
            <person name="Gibbs R.A."/>
            <person name="Muzny D.M."/>
            <person name="Scherer S.E."/>
            <person name="Bouck J.B."/>
            <person name="Sodergren E.J."/>
            <person name="Worley K.C."/>
            <person name="Rives C.M."/>
            <person name="Gorrell J.H."/>
            <person name="Metzker M.L."/>
            <person name="Naylor S.L."/>
            <person name="Kucherlapati R.S."/>
            <person name="Nelson D.L."/>
            <person name="Weinstock G.M."/>
            <person name="Sakaki Y."/>
            <person name="Fujiyama A."/>
            <person name="Hattori M."/>
            <person name="Yada T."/>
            <person name="Toyoda A."/>
            <person name="Itoh T."/>
            <person name="Kawagoe C."/>
            <person name="Watanabe H."/>
            <person name="Totoki Y."/>
            <person name="Taylor T."/>
            <person name="Weissenbach J."/>
            <person name="Heilig R."/>
            <person name="Saurin W."/>
            <person name="Artiguenave F."/>
            <person name="Brottier P."/>
            <person name="Bruls T."/>
            <person name="Pelletier E."/>
            <person name="Robert C."/>
            <person name="Wincker P."/>
            <person name="Smith D.R."/>
            <person name="Doucette-Stamm L."/>
            <person name="Rubenfield M."/>
            <person name="Weinstock K."/>
            <person name="Lee H.M."/>
            <person name="Dubois J."/>
            <person name="Rosenthal A."/>
            <person name="Platzer M."/>
            <person name="Nyakatura G."/>
            <person name="Taudien S."/>
            <person name="Rump A."/>
            <person name="Yang H."/>
            <person name="Yu J."/>
            <person name="Wang J."/>
            <person name="Huang G."/>
            <person name="Gu J."/>
            <person name="Hood L."/>
            <person name="Rowen L."/>
            <person name="Madan A."/>
            <person name="Qin S."/>
            <person name="Davis R.W."/>
            <person name="Federspiel N.A."/>
            <person name="Abola A.P."/>
            <person name="Proctor M.J."/>
            <person name="Myers R.M."/>
            <person name="Schmutz J."/>
            <person name="Dickson M."/>
            <person name="Grimwood J."/>
            <person name="Cox D.R."/>
            <person name="Olson M.V."/>
            <person name="Kaul R."/>
            <person name="Raymond C."/>
            <person name="Shimizu N."/>
            <person name="Kawasaki K."/>
            <person name="Minoshima S."/>
            <person name="Evans G.A."/>
            <person name="Athanasiou M."/>
            <person name="Schultz R."/>
            <person name="Roe B.A."/>
            <person name="Chen F."/>
            <person name="Pan H."/>
            <person name="Ramser J."/>
            <person name="Lehrach H."/>
            <person name="Reinhardt R."/>
            <person name="McCombie W.R."/>
            <person name="de la Bastide M."/>
            <person name="Dedhia N."/>
            <person name="Blocker H."/>
            <person name="Hornischer K."/>
            <person name="Nordsiek G."/>
            <person name="Agarwala R."/>
            <person name="Aravind L."/>
            <person name="Bailey J.A."/>
            <person name="Bateman A."/>
            <person name="Batzoglou S."/>
            <person name="Birney E."/>
            <person name="Bork P."/>
            <person name="Brown D.G."/>
            <person name="Burge C.B."/>
            <person name="Cerutti L."/>
            <person name="Chen H.C."/>
            <person name="Church D."/>
            <person name="Clamp M."/>
            <person name="Copley R.R."/>
            <person name="Doerks T."/>
            <person name="Eddy S.R."/>
            <person name="Eichler E.E."/>
            <person name="Furey T.S."/>
            <person name="Galagan J."/>
            <person name="Gilbert J.G."/>
            <person name="Harmon C."/>
            <person name="Hayashizaki Y."/>
            <person name="Haussler D."/>
            <person name="Hermjakob H."/>
            <person name="Hokamp K."/>
            <person name="Jang W."/>
            <person name="Johnson L.S."/>
            <person name="Jones T.A."/>
            <person name="Kasif S."/>
            <person name="Kaspryzk A."/>
            <person name="Kennedy S."/>
            <person name="Kent W.J."/>
            <person name="Kitts P."/>
            <person name="Koonin E.V."/>
            <person name="Korf I."/>
            <person name="Kulp D."/>
            <person name="Lancet D."/>
            <person name="Lowe T.M."/>
            <person name="McLysaght A."/>
            <person name="Mikkelsen T."/>
            <person name="Moran J.V."/>
            <person name="Mulder N."/>
            <person name="Pollara V.J."/>
            <person name="Ponting C.P."/>
            <person name="Schuler G."/>
            <person name="Schultz J."/>
            <person name="Slater G."/>
            <person name="Smit A.F."/>
            <person name="Stupka E."/>
            <person name="Szustakowski J."/>
            <person name="Thierry-Mieg D."/>
            <person name="Thierry-Mieg J."/>
            <person name="Wagner L."/>
            <person name="Wallis J."/>
            <person name="Wheeler R."/>
            <person name="Williams A."/>
            <person name="Wolf Y.I."/>
            <person name="Wolfe K.H."/>
            <person name="Yang S.P."/>
            <person name="Yeh R.F."/>
            <person name="Collins F."/>
            <person name="Guyer M.S."/>
            <person name="Peterson J."/>
            <person name="Felsenfeld A."/>
            <person name="Wetterstrand K.A."/>
            <person name="Patrinos A."/>
            <person name="Morgan M.J."/>
            <person name="de Jong P."/>
            <person name="Catanese J.J."/>
            <person name="Osoegawa K."/>
            <person name="Shizuya H."/>
            <person name="Choi S."/>
            <person name="Chen Y.J."/>
        </authorList>
    </citation>
    <scope>NUCLEOTIDE SEQUENCE [LARGE SCALE GENOMIC DNA]</scope>
</reference>
<reference evidence="2" key="4">
    <citation type="submission" date="2025-08" db="UniProtKB">
        <authorList>
            <consortium name="Ensembl"/>
        </authorList>
    </citation>
    <scope>IDENTIFICATION</scope>
</reference>
<dbReference type="EMBL" id="AL359962">
    <property type="status" value="NOT_ANNOTATED_CDS"/>
    <property type="molecule type" value="Genomic_DNA"/>
</dbReference>
<dbReference type="OpenTargets" id="ENSG00000198821"/>
<proteinExistence type="predicted"/>
<dbReference type="OrthoDB" id="9941225at2759"/>
<gene>
    <name evidence="2" type="primary">CD247</name>
</gene>
<evidence type="ECO:0000256" key="1">
    <source>
        <dbReference type="SAM" id="SignalP"/>
    </source>
</evidence>
<name>A0A8V8TPT5_HUMAN</name>
<evidence type="ECO:0000313" key="3">
    <source>
        <dbReference type="Proteomes" id="UP000005640"/>
    </source>
</evidence>
<dbReference type="Ensembl" id="ENST00000700113.1">
    <property type="protein sequence ID" value="ENSP00000514838.1"/>
    <property type="gene ID" value="ENSG00000198821.13"/>
</dbReference>